<keyword evidence="2" id="KW-1185">Reference proteome</keyword>
<accession>A0ABX8H1Q1</accession>
<sequence length="239" mass="28009">MKYLLRSSVRSKIYDIDNFTFGECSGSKTLNDLDQLHHKLENGLSLEEGFIFDYIDVIDKAEFDKREVVLSNFYNRIGFTIISKFKLSPLSITLRDILKGFKFLNSKFYDAKVKVRDSFYDFNVLVTPLREFYECINFEKSRFDLEITRTGEIVERDIKNDFSTLRELEENRTSQYNQSITALFQTGVLKSAYRNIDLIYWISHGFLISDRLKEAIEAADLDGVEIRKSPVHFTFADEE</sequence>
<evidence type="ECO:0000313" key="1">
    <source>
        <dbReference type="EMBL" id="QWG09820.1"/>
    </source>
</evidence>
<evidence type="ECO:0000313" key="2">
    <source>
        <dbReference type="Proteomes" id="UP000682802"/>
    </source>
</evidence>
<dbReference type="Proteomes" id="UP000682802">
    <property type="component" value="Chromosome 2"/>
</dbReference>
<dbReference type="RefSeq" id="WP_144076484.1">
    <property type="nucleotide sequence ID" value="NZ_CP076129.1"/>
</dbReference>
<name>A0ABX8H1Q1_9BACT</name>
<dbReference type="EMBL" id="CP076129">
    <property type="protein sequence ID" value="QWG09820.1"/>
    <property type="molecule type" value="Genomic_DNA"/>
</dbReference>
<organism evidence="1 2">
    <name type="scientific">Flammeovirga kamogawensis</name>
    <dbReference type="NCBI Taxonomy" id="373891"/>
    <lineage>
        <taxon>Bacteria</taxon>
        <taxon>Pseudomonadati</taxon>
        <taxon>Bacteroidota</taxon>
        <taxon>Cytophagia</taxon>
        <taxon>Cytophagales</taxon>
        <taxon>Flammeovirgaceae</taxon>
        <taxon>Flammeovirga</taxon>
    </lineage>
</organism>
<protein>
    <submittedName>
        <fullName evidence="1">Uncharacterized protein</fullName>
    </submittedName>
</protein>
<reference evidence="1 2" key="1">
    <citation type="submission" date="2021-05" db="EMBL/GenBank/DDBJ databases">
        <title>Comparative genomic studies on the polysaccharide-degrading batcterial strains of the Flammeovirga genus.</title>
        <authorList>
            <person name="Zewei F."/>
            <person name="Zheng Z."/>
            <person name="Yu L."/>
            <person name="Ruyue G."/>
            <person name="Yanhong M."/>
            <person name="Yuanyuan C."/>
            <person name="Jingyan G."/>
            <person name="Wenjun H."/>
        </authorList>
    </citation>
    <scope>NUCLEOTIDE SEQUENCE [LARGE SCALE GENOMIC DNA]</scope>
    <source>
        <strain evidence="1 2">YS10</strain>
    </source>
</reference>
<proteinExistence type="predicted"/>
<gene>
    <name evidence="1" type="ORF">KM029_19255</name>
</gene>